<dbReference type="Proteomes" id="UP000249341">
    <property type="component" value="Unassembled WGS sequence"/>
</dbReference>
<keyword evidence="3" id="KW-1185">Reference proteome</keyword>
<dbReference type="Gene3D" id="3.40.50.1820">
    <property type="entry name" value="alpha/beta hydrolase"/>
    <property type="match status" value="1"/>
</dbReference>
<gene>
    <name evidence="2" type="ORF">B0I29_11560</name>
</gene>
<dbReference type="AlphaFoldDB" id="A0A327Z683"/>
<comment type="caution">
    <text evidence="2">The sequence shown here is derived from an EMBL/GenBank/DDBJ whole genome shotgun (WGS) entry which is preliminary data.</text>
</comment>
<accession>A0A327Z683</accession>
<evidence type="ECO:0000313" key="2">
    <source>
        <dbReference type="EMBL" id="RAK31254.1"/>
    </source>
</evidence>
<dbReference type="SUPFAM" id="SSF53474">
    <property type="entry name" value="alpha/beta-Hydrolases"/>
    <property type="match status" value="1"/>
</dbReference>
<evidence type="ECO:0000259" key="1">
    <source>
        <dbReference type="Pfam" id="PF12146"/>
    </source>
</evidence>
<dbReference type="InterPro" id="IPR029058">
    <property type="entry name" value="AB_hydrolase_fold"/>
</dbReference>
<organism evidence="2 3">
    <name type="scientific">Actinoplanes lutulentus</name>
    <dbReference type="NCBI Taxonomy" id="1287878"/>
    <lineage>
        <taxon>Bacteria</taxon>
        <taxon>Bacillati</taxon>
        <taxon>Actinomycetota</taxon>
        <taxon>Actinomycetes</taxon>
        <taxon>Micromonosporales</taxon>
        <taxon>Micromonosporaceae</taxon>
        <taxon>Actinoplanes</taxon>
    </lineage>
</organism>
<dbReference type="InterPro" id="IPR022742">
    <property type="entry name" value="Hydrolase_4"/>
</dbReference>
<evidence type="ECO:0000313" key="3">
    <source>
        <dbReference type="Proteomes" id="UP000249341"/>
    </source>
</evidence>
<dbReference type="GO" id="GO:0052689">
    <property type="term" value="F:carboxylic ester hydrolase activity"/>
    <property type="evidence" value="ECO:0007669"/>
    <property type="project" value="TreeGrafter"/>
</dbReference>
<sequence>MATESAAVALAIIDMARAERFTEIEALFAPPLRAAVSADTLRTAWAAERARIGSTWDIGAPSCEPTSSGLVRVEVAVTGERDGHTVIVTVDRAGILHGLRLAPAATSAWQPPRYARQGKFDEHDVIVGSGPLAVRGTVSMPHRRTLVAGVVLLGGGGPFDRDQSIGPNKPLKDLAWGLASRGVAVLRMDKVTHTHPDLASASGFTMVEEYLPAALAALDLLRRHPGVASERVYLLGHSAGGRAAPRVAAADGSVAGLIILAGDAAPLPQAVVRAVRHLAAEQPGPDSQAAIEAISRQAALADSPDLSPAVPAADLPFGWPASYWLDLRDYDQVATAASLNLPMLILQGGRDYQVTVADDLARWRGALASRSSVTFRVYQSNDHFFFHSRGRRPDQHVDRAVIADIAAWVQPHPLRKIITGLGSR</sequence>
<proteinExistence type="predicted"/>
<reference evidence="2 3" key="1">
    <citation type="submission" date="2018-06" db="EMBL/GenBank/DDBJ databases">
        <title>Genomic Encyclopedia of Type Strains, Phase III (KMG-III): the genomes of soil and plant-associated and newly described type strains.</title>
        <authorList>
            <person name="Whitman W."/>
        </authorList>
    </citation>
    <scope>NUCLEOTIDE SEQUENCE [LARGE SCALE GENOMIC DNA]</scope>
    <source>
        <strain evidence="2 3">CGMCC 4.7090</strain>
    </source>
</reference>
<dbReference type="PANTHER" id="PTHR43265">
    <property type="entry name" value="ESTERASE ESTD"/>
    <property type="match status" value="1"/>
</dbReference>
<dbReference type="Pfam" id="PF12146">
    <property type="entry name" value="Hydrolase_4"/>
    <property type="match status" value="1"/>
</dbReference>
<protein>
    <recommendedName>
        <fullName evidence="1">Serine aminopeptidase S33 domain-containing protein</fullName>
    </recommendedName>
</protein>
<dbReference type="EMBL" id="QLMJ01000015">
    <property type="protein sequence ID" value="RAK31254.1"/>
    <property type="molecule type" value="Genomic_DNA"/>
</dbReference>
<dbReference type="PANTHER" id="PTHR43265:SF1">
    <property type="entry name" value="ESTERASE ESTD"/>
    <property type="match status" value="1"/>
</dbReference>
<dbReference type="OrthoDB" id="9809549at2"/>
<name>A0A327Z683_9ACTN</name>
<feature type="domain" description="Serine aminopeptidase S33" evidence="1">
    <location>
        <begin position="172"/>
        <end position="383"/>
    </location>
</feature>
<dbReference type="InterPro" id="IPR053145">
    <property type="entry name" value="AB_hydrolase_Est10"/>
</dbReference>